<gene>
    <name evidence="1" type="ORF">ACFS1K_10675</name>
</gene>
<keyword evidence="2" id="KW-1185">Reference proteome</keyword>
<protein>
    <recommendedName>
        <fullName evidence="3">Tellurite resistance protein TerB</fullName>
    </recommendedName>
</protein>
<comment type="caution">
    <text evidence="1">The sequence shown here is derived from an EMBL/GenBank/DDBJ whole genome shotgun (WGS) entry which is preliminary data.</text>
</comment>
<name>A0ABW5VH45_9FLAO</name>
<dbReference type="RefSeq" id="WP_251805753.1">
    <property type="nucleotide sequence ID" value="NZ_CP166679.1"/>
</dbReference>
<sequence length="111" mass="13301">MKNTNPQWSKKELNIYILLLCAKADFHETTKELDLIKSKIDEKTFERLYAEFSNDDEDSSILKIEDAIARHEYSYIELIKIKQEVMDVFKTDKKFHLMEHRLSDLLDNILY</sequence>
<proteinExistence type="predicted"/>
<dbReference type="Proteomes" id="UP001597532">
    <property type="component" value="Unassembled WGS sequence"/>
</dbReference>
<accession>A0ABW5VH45</accession>
<evidence type="ECO:0000313" key="2">
    <source>
        <dbReference type="Proteomes" id="UP001597532"/>
    </source>
</evidence>
<reference evidence="2" key="1">
    <citation type="journal article" date="2019" name="Int. J. Syst. Evol. Microbiol.">
        <title>The Global Catalogue of Microorganisms (GCM) 10K type strain sequencing project: providing services to taxonomists for standard genome sequencing and annotation.</title>
        <authorList>
            <consortium name="The Broad Institute Genomics Platform"/>
            <consortium name="The Broad Institute Genome Sequencing Center for Infectious Disease"/>
            <person name="Wu L."/>
            <person name="Ma J."/>
        </authorList>
    </citation>
    <scope>NUCLEOTIDE SEQUENCE [LARGE SCALE GENOMIC DNA]</scope>
    <source>
        <strain evidence="2">KCTC 52924</strain>
    </source>
</reference>
<evidence type="ECO:0000313" key="1">
    <source>
        <dbReference type="EMBL" id="MFD2790229.1"/>
    </source>
</evidence>
<dbReference type="EMBL" id="JBHUOK010000030">
    <property type="protein sequence ID" value="MFD2790229.1"/>
    <property type="molecule type" value="Genomic_DNA"/>
</dbReference>
<organism evidence="1 2">
    <name type="scientific">Arenibacter antarcticus</name>
    <dbReference type="NCBI Taxonomy" id="2040469"/>
    <lineage>
        <taxon>Bacteria</taxon>
        <taxon>Pseudomonadati</taxon>
        <taxon>Bacteroidota</taxon>
        <taxon>Flavobacteriia</taxon>
        <taxon>Flavobacteriales</taxon>
        <taxon>Flavobacteriaceae</taxon>
        <taxon>Arenibacter</taxon>
    </lineage>
</organism>
<evidence type="ECO:0008006" key="3">
    <source>
        <dbReference type="Google" id="ProtNLM"/>
    </source>
</evidence>